<dbReference type="InterPro" id="IPR013843">
    <property type="entry name" value="Ribosomal_eS4_N"/>
</dbReference>
<proteinExistence type="inferred from homology"/>
<sequence>MARGPKKHLKRLAAPSHWMLDKLSGSFAPRPSSGPHKIRECLPLILILRNRLKYALTKKEVTLILMQRHLRVDGKVRTDPNFPAGFMDVVQIKETKEDFRLLYDPKGRFTLQRITPEEAKFKLARVTKVETGNQGIPYVHTDDGRTIRYPDPSIKIHDTVKIDIASGKITSFIPFEVNNLCMIVGGHNLGRVGVITSREKHPGSFDIVHITDSVGHQFATRLSNVFVIGKANHTLVSLPAGKGVRRSRIDERNTLLKRKGEKVETSN</sequence>
<keyword evidence="5 6" id="KW-0687">Ribonucleoprotein</keyword>
<dbReference type="OrthoDB" id="1109245at2759"/>
<dbReference type="GO" id="GO:0019843">
    <property type="term" value="F:rRNA binding"/>
    <property type="evidence" value="ECO:0007669"/>
    <property type="project" value="UniProtKB-UniRule"/>
</dbReference>
<dbReference type="InterPro" id="IPR036986">
    <property type="entry name" value="S4_RNA-bd_sf"/>
</dbReference>
<name>A0A151ZAJ7_TIELA</name>
<accession>A0A151ZAJ7</accession>
<dbReference type="FunFam" id="2.40.50.740:FF:000001">
    <property type="entry name" value="40S ribosomal protein S4"/>
    <property type="match status" value="1"/>
</dbReference>
<dbReference type="Gene3D" id="2.30.30.30">
    <property type="match status" value="1"/>
</dbReference>
<evidence type="ECO:0000256" key="6">
    <source>
        <dbReference type="PIRNR" id="PIRNR002116"/>
    </source>
</evidence>
<dbReference type="EMBL" id="LODT01000035">
    <property type="protein sequence ID" value="KYQ90961.1"/>
    <property type="molecule type" value="Genomic_DNA"/>
</dbReference>
<evidence type="ECO:0000256" key="5">
    <source>
        <dbReference type="ARBA" id="ARBA00023274"/>
    </source>
</evidence>
<dbReference type="FunFam" id="2.30.30.30:FF:000005">
    <property type="entry name" value="40S ribosomal protein S4"/>
    <property type="match status" value="1"/>
</dbReference>
<keyword evidence="4 6" id="KW-0689">Ribosomal protein</keyword>
<dbReference type="InterPro" id="IPR032277">
    <property type="entry name" value="Ribosomal_eS4_C"/>
</dbReference>
<dbReference type="InParanoid" id="A0A151ZAJ7"/>
<dbReference type="InterPro" id="IPR014722">
    <property type="entry name" value="Rib_uL2_dom2"/>
</dbReference>
<dbReference type="AlphaFoldDB" id="A0A151ZAJ7"/>
<dbReference type="PANTHER" id="PTHR11581">
    <property type="entry name" value="30S/40S RIBOSOMAL PROTEIN S4"/>
    <property type="match status" value="1"/>
</dbReference>
<evidence type="ECO:0000313" key="8">
    <source>
        <dbReference type="EMBL" id="KYQ90961.1"/>
    </source>
</evidence>
<dbReference type="PIRSF" id="PIRSF002116">
    <property type="entry name" value="Ribosomal_S4"/>
    <property type="match status" value="1"/>
</dbReference>
<evidence type="ECO:0000313" key="9">
    <source>
        <dbReference type="Proteomes" id="UP000076078"/>
    </source>
</evidence>
<evidence type="ECO:0000256" key="4">
    <source>
        <dbReference type="ARBA" id="ARBA00022980"/>
    </source>
</evidence>
<dbReference type="InterPro" id="IPR000876">
    <property type="entry name" value="Ribosomal_eS4"/>
</dbReference>
<dbReference type="FunCoup" id="A0A151ZAJ7">
    <property type="interactions" value="481"/>
</dbReference>
<organism evidence="8 9">
    <name type="scientific">Tieghemostelium lacteum</name>
    <name type="common">Slime mold</name>
    <name type="synonym">Dictyostelium lacteum</name>
    <dbReference type="NCBI Taxonomy" id="361077"/>
    <lineage>
        <taxon>Eukaryota</taxon>
        <taxon>Amoebozoa</taxon>
        <taxon>Evosea</taxon>
        <taxon>Eumycetozoa</taxon>
        <taxon>Dictyostelia</taxon>
        <taxon>Dictyosteliales</taxon>
        <taxon>Raperosteliaceae</taxon>
        <taxon>Tieghemostelium</taxon>
    </lineage>
</organism>
<dbReference type="PANTHER" id="PTHR11581:SF0">
    <property type="entry name" value="SMALL RIBOSOMAL SUBUNIT PROTEIN ES4"/>
    <property type="match status" value="1"/>
</dbReference>
<dbReference type="Gene3D" id="2.40.50.740">
    <property type="match status" value="1"/>
</dbReference>
<gene>
    <name evidence="8" type="ORF">DLAC_07844</name>
</gene>
<reference evidence="8 9" key="1">
    <citation type="submission" date="2015-12" db="EMBL/GenBank/DDBJ databases">
        <title>Dictyostelia acquired genes for synthesis and detection of signals that induce cell-type specialization by lateral gene transfer from prokaryotes.</title>
        <authorList>
            <person name="Gloeckner G."/>
            <person name="Schaap P."/>
        </authorList>
    </citation>
    <scope>NUCLEOTIDE SEQUENCE [LARGE SCALE GENOMIC DNA]</scope>
    <source>
        <strain evidence="8 9">TK</strain>
    </source>
</reference>
<dbReference type="InterPro" id="IPR018199">
    <property type="entry name" value="Ribosomal_eS4_N_CS"/>
</dbReference>
<dbReference type="Proteomes" id="UP000076078">
    <property type="component" value="Unassembled WGS sequence"/>
</dbReference>
<dbReference type="PROSITE" id="PS50889">
    <property type="entry name" value="S4"/>
    <property type="match status" value="1"/>
</dbReference>
<evidence type="ECO:0000256" key="3">
    <source>
        <dbReference type="ARBA" id="ARBA00022884"/>
    </source>
</evidence>
<dbReference type="InterPro" id="IPR038237">
    <property type="entry name" value="Ribosomal_eS4_central_sf"/>
</dbReference>
<comment type="similarity">
    <text evidence="1 6">Belongs to the eukaryotic ribosomal protein eS4 family.</text>
</comment>
<dbReference type="InterPro" id="IPR002942">
    <property type="entry name" value="S4_RNA-bd"/>
</dbReference>
<comment type="caution">
    <text evidence="8">The sequence shown here is derived from an EMBL/GenBank/DDBJ whole genome shotgun (WGS) entry which is preliminary data.</text>
</comment>
<dbReference type="CDD" id="cd06087">
    <property type="entry name" value="KOW_RPS4"/>
    <property type="match status" value="1"/>
</dbReference>
<feature type="domain" description="RNA-binding S4" evidence="7">
    <location>
        <begin position="42"/>
        <end position="106"/>
    </location>
</feature>
<dbReference type="CDD" id="cd00165">
    <property type="entry name" value="S4"/>
    <property type="match status" value="1"/>
</dbReference>
<keyword evidence="2 6" id="KW-0699">rRNA-binding</keyword>
<dbReference type="Pfam" id="PF16121">
    <property type="entry name" value="40S_S4_C"/>
    <property type="match status" value="1"/>
</dbReference>
<dbReference type="Gene3D" id="3.10.290.10">
    <property type="entry name" value="RNA-binding S4 domain"/>
    <property type="match status" value="1"/>
</dbReference>
<keyword evidence="9" id="KW-1185">Reference proteome</keyword>
<dbReference type="Pfam" id="PF00900">
    <property type="entry name" value="Ribosomal_S4e"/>
    <property type="match status" value="1"/>
</dbReference>
<dbReference type="Pfam" id="PF01479">
    <property type="entry name" value="S4"/>
    <property type="match status" value="1"/>
</dbReference>
<evidence type="ECO:0000256" key="2">
    <source>
        <dbReference type="ARBA" id="ARBA00022730"/>
    </source>
</evidence>
<protein>
    <recommendedName>
        <fullName evidence="6">40S ribosomal protein S4</fullName>
    </recommendedName>
</protein>
<dbReference type="GO" id="GO:0022627">
    <property type="term" value="C:cytosolic small ribosomal subunit"/>
    <property type="evidence" value="ECO:0007669"/>
    <property type="project" value="TreeGrafter"/>
</dbReference>
<dbReference type="FunFam" id="3.10.290.10:FF:000002">
    <property type="entry name" value="40S ribosomal protein S4"/>
    <property type="match status" value="1"/>
</dbReference>
<dbReference type="HAMAP" id="MF_00485">
    <property type="entry name" value="Ribosomal_eS4"/>
    <property type="match status" value="1"/>
</dbReference>
<dbReference type="InterPro" id="IPR041982">
    <property type="entry name" value="Ribosomal_eS4_KOW"/>
</dbReference>
<dbReference type="OMA" id="GHIQLNL"/>
<evidence type="ECO:0000259" key="7">
    <source>
        <dbReference type="SMART" id="SM00363"/>
    </source>
</evidence>
<dbReference type="InterPro" id="IPR013845">
    <property type="entry name" value="Ribosomal_eS4_central_region"/>
</dbReference>
<evidence type="ECO:0000256" key="1">
    <source>
        <dbReference type="ARBA" id="ARBA00007500"/>
    </source>
</evidence>
<dbReference type="GO" id="GO:0006412">
    <property type="term" value="P:translation"/>
    <property type="evidence" value="ECO:0007669"/>
    <property type="project" value="InterPro"/>
</dbReference>
<dbReference type="SMART" id="SM00363">
    <property type="entry name" value="S4"/>
    <property type="match status" value="1"/>
</dbReference>
<dbReference type="PROSITE" id="PS00528">
    <property type="entry name" value="RIBOSOMAL_S4E"/>
    <property type="match status" value="1"/>
</dbReference>
<keyword evidence="3 6" id="KW-0694">RNA-binding</keyword>
<dbReference type="STRING" id="361077.A0A151ZAJ7"/>
<dbReference type="GO" id="GO:0003735">
    <property type="term" value="F:structural constituent of ribosome"/>
    <property type="evidence" value="ECO:0007669"/>
    <property type="project" value="UniProtKB-UniRule"/>
</dbReference>
<dbReference type="Pfam" id="PF08071">
    <property type="entry name" value="RS4NT"/>
    <property type="match status" value="1"/>
</dbReference>